<evidence type="ECO:0000313" key="1">
    <source>
        <dbReference type="EMBL" id="KAF8878374.1"/>
    </source>
</evidence>
<keyword evidence="2" id="KW-1185">Reference proteome</keyword>
<proteinExistence type="predicted"/>
<sequence>MSLRIEGFRCSKLNSCAGKGSIDDGGVGDRQARQWGLQKGWIIIRINFAFQNIQLDAKPRRVPLLNELEEMTWAFDLIPREVHNCTGTSHSLIQEVLRSKLAFALVKGFVNRGTREYDTIQSSLGEVDPLLNGLQETIKVSDCKVSSKDASILQVLQRKEKDGSKYRGGMGGAMFIFRTPCLGTVRIIPTWATARWHGTLWPLEVEETLSPKVPQVGKYFTYLCTLKLISHRLFRPG</sequence>
<comment type="caution">
    <text evidence="1">The sequence shown here is derived from an EMBL/GenBank/DDBJ whole genome shotgun (WGS) entry which is preliminary data.</text>
</comment>
<evidence type="ECO:0000313" key="2">
    <source>
        <dbReference type="Proteomes" id="UP000724874"/>
    </source>
</evidence>
<accession>A0A9P5NBX2</accession>
<reference evidence="1" key="1">
    <citation type="submission" date="2020-11" db="EMBL/GenBank/DDBJ databases">
        <authorList>
            <consortium name="DOE Joint Genome Institute"/>
            <person name="Ahrendt S."/>
            <person name="Riley R."/>
            <person name="Andreopoulos W."/>
            <person name="LaButti K."/>
            <person name="Pangilinan J."/>
            <person name="Ruiz-duenas F.J."/>
            <person name="Barrasa J.M."/>
            <person name="Sanchez-Garcia M."/>
            <person name="Camarero S."/>
            <person name="Miyauchi S."/>
            <person name="Serrano A."/>
            <person name="Linde D."/>
            <person name="Babiker R."/>
            <person name="Drula E."/>
            <person name="Ayuso-Fernandez I."/>
            <person name="Pacheco R."/>
            <person name="Padilla G."/>
            <person name="Ferreira P."/>
            <person name="Barriuso J."/>
            <person name="Kellner H."/>
            <person name="Castanera R."/>
            <person name="Alfaro M."/>
            <person name="Ramirez L."/>
            <person name="Pisabarro A.G."/>
            <person name="Kuo A."/>
            <person name="Tritt A."/>
            <person name="Lipzen A."/>
            <person name="He G."/>
            <person name="Yan M."/>
            <person name="Ng V."/>
            <person name="Cullen D."/>
            <person name="Martin F."/>
            <person name="Rosso M.-N."/>
            <person name="Henrissat B."/>
            <person name="Hibbett D."/>
            <person name="Martinez A.T."/>
            <person name="Grigoriev I.V."/>
        </authorList>
    </citation>
    <scope>NUCLEOTIDE SEQUENCE</scope>
    <source>
        <strain evidence="1">AH 44721</strain>
    </source>
</reference>
<name>A0A9P5NBX2_GYMJU</name>
<gene>
    <name evidence="1" type="ORF">CPB84DRAFT_1751917</name>
</gene>
<protein>
    <submittedName>
        <fullName evidence="1">Uncharacterized protein</fullName>
    </submittedName>
</protein>
<organism evidence="1 2">
    <name type="scientific">Gymnopilus junonius</name>
    <name type="common">Spectacular rustgill mushroom</name>
    <name type="synonym">Gymnopilus spectabilis subsp. junonius</name>
    <dbReference type="NCBI Taxonomy" id="109634"/>
    <lineage>
        <taxon>Eukaryota</taxon>
        <taxon>Fungi</taxon>
        <taxon>Dikarya</taxon>
        <taxon>Basidiomycota</taxon>
        <taxon>Agaricomycotina</taxon>
        <taxon>Agaricomycetes</taxon>
        <taxon>Agaricomycetidae</taxon>
        <taxon>Agaricales</taxon>
        <taxon>Agaricineae</taxon>
        <taxon>Hymenogastraceae</taxon>
        <taxon>Gymnopilus</taxon>
    </lineage>
</organism>
<dbReference type="AlphaFoldDB" id="A0A9P5NBX2"/>
<dbReference type="EMBL" id="JADNYJ010000159">
    <property type="protein sequence ID" value="KAF8878374.1"/>
    <property type="molecule type" value="Genomic_DNA"/>
</dbReference>
<dbReference type="Proteomes" id="UP000724874">
    <property type="component" value="Unassembled WGS sequence"/>
</dbReference>